<dbReference type="GO" id="GO:0016020">
    <property type="term" value="C:membrane"/>
    <property type="evidence" value="ECO:0007669"/>
    <property type="project" value="InterPro"/>
</dbReference>
<dbReference type="Pfam" id="PF13682">
    <property type="entry name" value="CZB"/>
    <property type="match status" value="1"/>
</dbReference>
<dbReference type="PANTHER" id="PTHR32089">
    <property type="entry name" value="METHYL-ACCEPTING CHEMOTAXIS PROTEIN MCPB"/>
    <property type="match status" value="1"/>
</dbReference>
<dbReference type="PROSITE" id="PS50111">
    <property type="entry name" value="CHEMOTAXIS_TRANSDUC_2"/>
    <property type="match status" value="1"/>
</dbReference>
<dbReference type="Pfam" id="PF00015">
    <property type="entry name" value="MCPsignal"/>
    <property type="match status" value="1"/>
</dbReference>
<dbReference type="SUPFAM" id="SSF58104">
    <property type="entry name" value="Methyl-accepting chemotaxis protein (MCP) signaling domain"/>
    <property type="match status" value="1"/>
</dbReference>
<dbReference type="EMBL" id="VUNQ01000036">
    <property type="protein sequence ID" value="MSU02570.1"/>
    <property type="molecule type" value="Genomic_DNA"/>
</dbReference>
<dbReference type="InterPro" id="IPR025991">
    <property type="entry name" value="Chemoreceptor_zinc-bind_dom"/>
</dbReference>
<comment type="caution">
    <text evidence="4">The sequence shown here is derived from an EMBL/GenBank/DDBJ whole genome shotgun (WGS) entry which is preliminary data.</text>
</comment>
<evidence type="ECO:0000256" key="1">
    <source>
        <dbReference type="ARBA" id="ARBA00023224"/>
    </source>
</evidence>
<feature type="domain" description="Methyl-accepting transducer" evidence="3">
    <location>
        <begin position="84"/>
        <end position="319"/>
    </location>
</feature>
<dbReference type="SMART" id="SM00283">
    <property type="entry name" value="MA"/>
    <property type="match status" value="1"/>
</dbReference>
<proteinExistence type="predicted"/>
<evidence type="ECO:0000313" key="4">
    <source>
        <dbReference type="EMBL" id="MSU02570.1"/>
    </source>
</evidence>
<evidence type="ECO:0000256" key="2">
    <source>
        <dbReference type="PROSITE-ProRule" id="PRU00284"/>
    </source>
</evidence>
<evidence type="ECO:0000313" key="5">
    <source>
        <dbReference type="Proteomes" id="UP000469523"/>
    </source>
</evidence>
<dbReference type="Proteomes" id="UP000469523">
    <property type="component" value="Unassembled WGS sequence"/>
</dbReference>
<dbReference type="Gene3D" id="1.20.120.30">
    <property type="entry name" value="Aspartate receptor, ligand-binding domain"/>
    <property type="match status" value="1"/>
</dbReference>
<name>A0A6N7Y3F3_9FIRM</name>
<dbReference type="GO" id="GO:0007165">
    <property type="term" value="P:signal transduction"/>
    <property type="evidence" value="ECO:0007669"/>
    <property type="project" value="UniProtKB-KW"/>
</dbReference>
<keyword evidence="1 2" id="KW-0807">Transducer</keyword>
<dbReference type="Gene3D" id="1.10.287.950">
    <property type="entry name" value="Methyl-accepting chemotaxis protein"/>
    <property type="match status" value="1"/>
</dbReference>
<evidence type="ECO:0000259" key="3">
    <source>
        <dbReference type="PROSITE" id="PS50111"/>
    </source>
</evidence>
<gene>
    <name evidence="4" type="ORF">FYJ83_14005</name>
</gene>
<dbReference type="InterPro" id="IPR004089">
    <property type="entry name" value="MCPsignal_dom"/>
</dbReference>
<sequence>MIFLFKRFSKPPCDEASCIVKYVEDSLNGILVEKPNVKYPIHIQVFEYFQKLLDNENKMSESTKEILHILTALSSFDVGMKHISNQLTDFAHEMSTLSESNLAMVEETTASMNQVNESVINTSKTLESLSADSELLASKNNHSMDLLKEVQALKDNVIEDTGIMSEKIHQLVNLATEVGKIVDSVQSIAEQTNLLALNAAIEAARAGEHGRGFAVVAHEIRNLADNTKEQLNGMREFVNNIHGAAHEGNDSLNRTLKSTEEMNEKIELVYDIVTEDIEMLKTVSVDVDNIHKSMESVKYATDEINQAMEASTTDSERLTHMTHSIHNDAIQTVEFAKQLSQIDNQLSTIVSTMFQGLKGGVHGLTNQEIQNIIKNAKIAHLKWLDVLNQIVTEMHLYPLQTNSKKCAFGHFYHSIKIEHLEIKDEWESIDNIHHSFHSIGDKVITAVKEKDEATAKKLYLEAKDFSIKMIGLLDKIDGKIIELSQSNSSVF</sequence>
<keyword evidence="5" id="KW-1185">Reference proteome</keyword>
<accession>A0A6N7Y3F3</accession>
<reference evidence="4 5" key="1">
    <citation type="submission" date="2019-09" db="EMBL/GenBank/DDBJ databases">
        <title>In-depth cultivation of the pig gut microbiome towards novel bacterial diversity and tailored functional studies.</title>
        <authorList>
            <person name="Wylensek D."/>
            <person name="Hitch T.C.A."/>
            <person name="Clavel T."/>
        </authorList>
    </citation>
    <scope>NUCLEOTIDE SEQUENCE [LARGE SCALE GENOMIC DNA]</scope>
    <source>
        <strain evidence="4 5">WCA3-693-APC-4?</strain>
    </source>
</reference>
<organism evidence="4 5">
    <name type="scientific">Tissierella pigra</name>
    <dbReference type="NCBI Taxonomy" id="2607614"/>
    <lineage>
        <taxon>Bacteria</taxon>
        <taxon>Bacillati</taxon>
        <taxon>Bacillota</taxon>
        <taxon>Tissierellia</taxon>
        <taxon>Tissierellales</taxon>
        <taxon>Tissierellaceae</taxon>
        <taxon>Tissierella</taxon>
    </lineage>
</organism>
<dbReference type="AlphaFoldDB" id="A0A6N7Y3F3"/>
<dbReference type="PANTHER" id="PTHR32089:SF112">
    <property type="entry name" value="LYSOZYME-LIKE PROTEIN-RELATED"/>
    <property type="match status" value="1"/>
</dbReference>
<protein>
    <submittedName>
        <fullName evidence="4">Chemotaxis protein</fullName>
    </submittedName>
</protein>